<feature type="compositionally biased region" description="Basic and acidic residues" evidence="1">
    <location>
        <begin position="292"/>
        <end position="306"/>
    </location>
</feature>
<organism evidence="3 4">
    <name type="scientific">Ereboglobus luteus</name>
    <dbReference type="NCBI Taxonomy" id="1796921"/>
    <lineage>
        <taxon>Bacteria</taxon>
        <taxon>Pseudomonadati</taxon>
        <taxon>Verrucomicrobiota</taxon>
        <taxon>Opitutia</taxon>
        <taxon>Opitutales</taxon>
        <taxon>Opitutaceae</taxon>
        <taxon>Ereboglobus</taxon>
    </lineage>
</organism>
<dbReference type="Pfam" id="PF21821">
    <property type="entry name" value="Dit_like"/>
    <property type="match status" value="1"/>
</dbReference>
<sequence>MSYKSNIRALNDVTQTAGTFSALSKKFTALVRPDNAPPGIAGYVFNIVQDDTVELTSDISQYVMEDKKIAQDNITLKPASVQVTGLVAEVHSTPPAFLGEVLPYVQALDPIAAYVPRFATSANKIYNEAERIEREGRKVWQQAKNLWSLYKNTYSTEQENIAKNRAVKGAASDYKTYNKDEERTQLESRQKEAFEFFHHLWVNKQLVTVETPWGIYNDMAIESLSVKQTGTSSYTSTFTMKFRHIRIIGDTKAEAPEKEAAPGRFKNLKSKVAAIGTVLGAAVPVGAIIWDNKQHNDPDKKPKQEESPEEPSEETPEPENPDPDKPDEETSGNENAG</sequence>
<dbReference type="AlphaFoldDB" id="A0A2U8E6D0"/>
<keyword evidence="4" id="KW-1185">Reference proteome</keyword>
<feature type="domain" description="Dit-like phage tail protein N-terminal" evidence="2">
    <location>
        <begin position="45"/>
        <end position="253"/>
    </location>
</feature>
<dbReference type="EMBL" id="CP023004">
    <property type="protein sequence ID" value="AWI10315.1"/>
    <property type="molecule type" value="Genomic_DNA"/>
</dbReference>
<evidence type="ECO:0000313" key="4">
    <source>
        <dbReference type="Proteomes" id="UP000244896"/>
    </source>
</evidence>
<protein>
    <recommendedName>
        <fullName evidence="2">Dit-like phage tail protein N-terminal domain-containing protein</fullName>
    </recommendedName>
</protein>
<dbReference type="KEGG" id="elut:CKA38_14575"/>
<reference evidence="3 4" key="1">
    <citation type="journal article" date="2018" name="Syst. Appl. Microbiol.">
        <title>Ereboglobus luteus gen. nov. sp. nov. from cockroach guts, and new insights into the oxygen relationship of the genera Opitutus and Didymococcus (Verrucomicrobia: Opitutaceae).</title>
        <authorList>
            <person name="Tegtmeier D."/>
            <person name="Belitz A."/>
            <person name="Radek R."/>
            <person name="Heimerl T."/>
            <person name="Brune A."/>
        </authorList>
    </citation>
    <scope>NUCLEOTIDE SEQUENCE [LARGE SCALE GENOMIC DNA]</scope>
    <source>
        <strain evidence="3 4">Ho45</strain>
    </source>
</reference>
<proteinExistence type="predicted"/>
<gene>
    <name evidence="3" type="ORF">CKA38_14575</name>
</gene>
<evidence type="ECO:0000256" key="1">
    <source>
        <dbReference type="SAM" id="MobiDB-lite"/>
    </source>
</evidence>
<dbReference type="RefSeq" id="WP_108826218.1">
    <property type="nucleotide sequence ID" value="NZ_CP023004.1"/>
</dbReference>
<name>A0A2U8E6D0_9BACT</name>
<feature type="compositionally biased region" description="Acidic residues" evidence="1">
    <location>
        <begin position="307"/>
        <end position="331"/>
    </location>
</feature>
<feature type="region of interest" description="Disordered" evidence="1">
    <location>
        <begin position="290"/>
        <end position="337"/>
    </location>
</feature>
<dbReference type="InterPro" id="IPR048494">
    <property type="entry name" value="Dit-like_N"/>
</dbReference>
<accession>A0A2U8E6D0</accession>
<dbReference type="Proteomes" id="UP000244896">
    <property type="component" value="Chromosome"/>
</dbReference>
<evidence type="ECO:0000259" key="2">
    <source>
        <dbReference type="Pfam" id="PF21821"/>
    </source>
</evidence>
<evidence type="ECO:0000313" key="3">
    <source>
        <dbReference type="EMBL" id="AWI10315.1"/>
    </source>
</evidence>